<dbReference type="OrthoDB" id="5651878at2"/>
<accession>A0A377GD95</accession>
<evidence type="ECO:0000256" key="1">
    <source>
        <dbReference type="SAM" id="Coils"/>
    </source>
</evidence>
<name>A0A377GD95_9GAMM</name>
<dbReference type="GeneID" id="93293290"/>
<protein>
    <submittedName>
        <fullName evidence="4">Uncharacterized protein</fullName>
    </submittedName>
</protein>
<gene>
    <name evidence="4" type="ORF">NCTC11370_02528</name>
</gene>
<keyword evidence="3" id="KW-0812">Transmembrane</keyword>
<feature type="coiled-coil region" evidence="1">
    <location>
        <begin position="212"/>
        <end position="248"/>
    </location>
</feature>
<keyword evidence="3" id="KW-0472">Membrane</keyword>
<reference evidence="4 5" key="1">
    <citation type="submission" date="2018-06" db="EMBL/GenBank/DDBJ databases">
        <authorList>
            <consortium name="Pathogen Informatics"/>
            <person name="Doyle S."/>
        </authorList>
    </citation>
    <scope>NUCLEOTIDE SEQUENCE [LARGE SCALE GENOMIC DNA]</scope>
    <source>
        <strain evidence="4 5">NCTC11370</strain>
    </source>
</reference>
<keyword evidence="5" id="KW-1185">Reference proteome</keyword>
<sequence length="720" mass="81612">MRDDSPNNSLSNNLKKQKKQPATPDYLKRTGGVILTCVSTIGLIFASPLVLVGGLTGWLTGLFTTNNPLETSFKGAKIGSLGTINAILFGLELTQATIEVSDISEQELPLNAHSEEPDSDTDEESIEEQTESPTVQPKDELRIIKPQEEPLVVKPEENPILARHSVSENATQITRASTVPNIFFSETEKKPETSKTSATHYFEHPGHIETFMVEVNALIAQNEAQAELKEEENLSKVAEQEITALVEVIKNSTRAQNEFWNRLVPLSQQEIKLFVKRLNPIKTTRYSSSELDDLWRCFRGFESEPSKREFQSKKFAVMLEALSEEQLKASFESPDFLNILNKDSYITAAANTLSRKQLELFASNSKVHDILNAMIKKLKPGPYTLGKLVSILPFATRKVREALIDQLAHLPCPASFNIKLTQLADHYIKINNQIAIKQAKASKSCTTTHLTRSHTVPSKWNIPVPSKPVYRPLVVLKKEWSDQALDALIADLNARDYITKTDKLFEDLNSLPDQQIKIIVERASSPDFKNLLPHLWQIDSKTTNHLSSIENRSNRLKVVLETLSEEQLKSSLKENKFWEIFRNTQEPYAKMAAEVLSPQQFATISAHASIDRHTDFSVLITQISKDNPAEKRRLHQILEAIIPHTTPWVVLTLERQIKNLLPYDQDVYHRLNHDLKKYLRESLERPEVSLSYKRDRNLDKKAISLLLVDVEFSHSPSLTI</sequence>
<dbReference type="AlphaFoldDB" id="A0A377GD95"/>
<evidence type="ECO:0000313" key="4">
    <source>
        <dbReference type="EMBL" id="STO22441.1"/>
    </source>
</evidence>
<keyword evidence="1" id="KW-0175">Coiled coil</keyword>
<feature type="compositionally biased region" description="Basic and acidic residues" evidence="2">
    <location>
        <begin position="137"/>
        <end position="148"/>
    </location>
</feature>
<feature type="transmembrane region" description="Helical" evidence="3">
    <location>
        <begin position="33"/>
        <end position="59"/>
    </location>
</feature>
<feature type="region of interest" description="Disordered" evidence="2">
    <location>
        <begin position="1"/>
        <end position="23"/>
    </location>
</feature>
<evidence type="ECO:0000313" key="5">
    <source>
        <dbReference type="Proteomes" id="UP000254554"/>
    </source>
</evidence>
<proteinExistence type="predicted"/>
<dbReference type="Proteomes" id="UP000254554">
    <property type="component" value="Unassembled WGS sequence"/>
</dbReference>
<dbReference type="EMBL" id="UGGT01000001">
    <property type="protein sequence ID" value="STO22441.1"/>
    <property type="molecule type" value="Genomic_DNA"/>
</dbReference>
<dbReference type="RefSeq" id="WP_019350138.1">
    <property type="nucleotide sequence ID" value="NZ_UGGT01000001.1"/>
</dbReference>
<keyword evidence="3" id="KW-1133">Transmembrane helix</keyword>
<feature type="compositionally biased region" description="Acidic residues" evidence="2">
    <location>
        <begin position="117"/>
        <end position="130"/>
    </location>
</feature>
<evidence type="ECO:0000256" key="3">
    <source>
        <dbReference type="SAM" id="Phobius"/>
    </source>
</evidence>
<feature type="region of interest" description="Disordered" evidence="2">
    <location>
        <begin position="106"/>
        <end position="149"/>
    </location>
</feature>
<evidence type="ECO:0000256" key="2">
    <source>
        <dbReference type="SAM" id="MobiDB-lite"/>
    </source>
</evidence>
<organism evidence="4 5">
    <name type="scientific">Fluoribacter dumoffii</name>
    <dbReference type="NCBI Taxonomy" id="463"/>
    <lineage>
        <taxon>Bacteria</taxon>
        <taxon>Pseudomonadati</taxon>
        <taxon>Pseudomonadota</taxon>
        <taxon>Gammaproteobacteria</taxon>
        <taxon>Legionellales</taxon>
        <taxon>Legionellaceae</taxon>
        <taxon>Fluoribacter</taxon>
    </lineage>
</organism>